<accession>A0A4S3KST7</accession>
<dbReference type="AlphaFoldDB" id="A0A4S3KST7"/>
<organism evidence="2 3">
    <name type="scientific">Metallibacterium scheffleri</name>
    <dbReference type="NCBI Taxonomy" id="993689"/>
    <lineage>
        <taxon>Bacteria</taxon>
        <taxon>Pseudomonadati</taxon>
        <taxon>Pseudomonadota</taxon>
        <taxon>Gammaproteobacteria</taxon>
        <taxon>Lysobacterales</taxon>
        <taxon>Rhodanobacteraceae</taxon>
        <taxon>Metallibacterium</taxon>
    </lineage>
</organism>
<dbReference type="Proteomes" id="UP000307749">
    <property type="component" value="Unassembled WGS sequence"/>
</dbReference>
<gene>
    <name evidence="2" type="ORF">B1806_00775</name>
</gene>
<dbReference type="RefSeq" id="WP_081129614.1">
    <property type="nucleotide sequence ID" value="NZ_DAHXOC010000029.1"/>
</dbReference>
<dbReference type="InterPro" id="IPR027383">
    <property type="entry name" value="Znf_put"/>
</dbReference>
<evidence type="ECO:0000313" key="3">
    <source>
        <dbReference type="Proteomes" id="UP000307749"/>
    </source>
</evidence>
<keyword evidence="3" id="KW-1185">Reference proteome</keyword>
<protein>
    <recommendedName>
        <fullName evidence="1">Putative zinc-finger domain-containing protein</fullName>
    </recommendedName>
</protein>
<dbReference type="Pfam" id="PF13490">
    <property type="entry name" value="zf-HC2"/>
    <property type="match status" value="1"/>
</dbReference>
<evidence type="ECO:0000259" key="1">
    <source>
        <dbReference type="Pfam" id="PF13490"/>
    </source>
</evidence>
<dbReference type="EMBL" id="MWQO01000003">
    <property type="protein sequence ID" value="THD12120.1"/>
    <property type="molecule type" value="Genomic_DNA"/>
</dbReference>
<evidence type="ECO:0000313" key="2">
    <source>
        <dbReference type="EMBL" id="THD12120.1"/>
    </source>
</evidence>
<name>A0A4S3KST7_9GAMM</name>
<proteinExistence type="predicted"/>
<comment type="caution">
    <text evidence="2">The sequence shown here is derived from an EMBL/GenBank/DDBJ whole genome shotgun (WGS) entry which is preliminary data.</text>
</comment>
<dbReference type="STRING" id="993689.GCA_002077135_03235"/>
<sequence length="70" mass="8207">MKIPNSCRDISGLLLAREDRSLSFGERLAVRVHILTCRACQRFEKQTLTLRGALRAWREHQDHDDHEPPR</sequence>
<dbReference type="OrthoDB" id="8374021at2"/>
<reference evidence="2 3" key="1">
    <citation type="submission" date="2017-02" db="EMBL/GenBank/DDBJ databases">
        <title>Whole genome sequencing of Metallibacterium scheffleri DSM 24874 (T).</title>
        <authorList>
            <person name="Kumar S."/>
            <person name="Patil P."/>
            <person name="Patil P.B."/>
        </authorList>
    </citation>
    <scope>NUCLEOTIDE SEQUENCE [LARGE SCALE GENOMIC DNA]</scope>
    <source>
        <strain evidence="2 3">DSM 24874</strain>
    </source>
</reference>
<feature type="domain" description="Putative zinc-finger" evidence="1">
    <location>
        <begin position="7"/>
        <end position="41"/>
    </location>
</feature>